<evidence type="ECO:0000313" key="2">
    <source>
        <dbReference type="Proteomes" id="UP001150581"/>
    </source>
</evidence>
<dbReference type="Proteomes" id="UP001150581">
    <property type="component" value="Unassembled WGS sequence"/>
</dbReference>
<feature type="non-terminal residue" evidence="1">
    <location>
        <position position="1"/>
    </location>
</feature>
<sequence>IGKVIGVAKAYTTRVGGGPFPSELTDAVGQKLRDIGAEYGVTTGRPRRCGWLDLVVLRYSNMINGYTTLNLTKLDVLDTFDEIKVAVSYTINGKEITSFPADLDDLATATVNYITLPGWNQSISKCHTFEELPENCQKYVRFIEKDLGIPIEWIGVGAGREEMIAIDV</sequence>
<dbReference type="EC" id="6.3.4.4" evidence="1"/>
<dbReference type="EMBL" id="JANBPG010001307">
    <property type="protein sequence ID" value="KAJ1890617.1"/>
    <property type="molecule type" value="Genomic_DNA"/>
</dbReference>
<accession>A0ACC1I9Q1</accession>
<evidence type="ECO:0000313" key="1">
    <source>
        <dbReference type="EMBL" id="KAJ1890617.1"/>
    </source>
</evidence>
<proteinExistence type="predicted"/>
<reference evidence="1" key="1">
    <citation type="submission" date="2022-07" db="EMBL/GenBank/DDBJ databases">
        <title>Phylogenomic reconstructions and comparative analyses of Kickxellomycotina fungi.</title>
        <authorList>
            <person name="Reynolds N.K."/>
            <person name="Stajich J.E."/>
            <person name="Barry K."/>
            <person name="Grigoriev I.V."/>
            <person name="Crous P."/>
            <person name="Smith M.E."/>
        </authorList>
    </citation>
    <scope>NUCLEOTIDE SEQUENCE</scope>
    <source>
        <strain evidence="1">Benny 63K</strain>
    </source>
</reference>
<comment type="caution">
    <text evidence="1">The sequence shown here is derived from an EMBL/GenBank/DDBJ whole genome shotgun (WGS) entry which is preliminary data.</text>
</comment>
<organism evidence="1 2">
    <name type="scientific">Kickxella alabastrina</name>
    <dbReference type="NCBI Taxonomy" id="61397"/>
    <lineage>
        <taxon>Eukaryota</taxon>
        <taxon>Fungi</taxon>
        <taxon>Fungi incertae sedis</taxon>
        <taxon>Zoopagomycota</taxon>
        <taxon>Kickxellomycotina</taxon>
        <taxon>Kickxellomycetes</taxon>
        <taxon>Kickxellales</taxon>
        <taxon>Kickxellaceae</taxon>
        <taxon>Kickxella</taxon>
    </lineage>
</organism>
<name>A0ACC1I9Q1_9FUNG</name>
<gene>
    <name evidence="1" type="primary">ADE12</name>
    <name evidence="1" type="ORF">LPJ66_007368</name>
</gene>
<keyword evidence="1" id="KW-0436">Ligase</keyword>
<protein>
    <submittedName>
        <fullName evidence="1">Adenylosuccinate synthase</fullName>
        <ecNumber evidence="1">6.3.4.4</ecNumber>
    </submittedName>
</protein>
<keyword evidence="2" id="KW-1185">Reference proteome</keyword>